<proteinExistence type="predicted"/>
<dbReference type="PROSITE" id="PS51820">
    <property type="entry name" value="PA14"/>
    <property type="match status" value="1"/>
</dbReference>
<evidence type="ECO:0000313" key="4">
    <source>
        <dbReference type="EMBL" id="KXJ85769.1"/>
    </source>
</evidence>
<sequence>MRASTFIAAALPLGISAMPAPAIIEDRGLISDLVCIPYNIVVNQILADFTGIKFCAQYIKVPSLTITSIVTSSAQAVTITAPITINGGGAVTVTNLATTTLQAGVAAPITSLVTVSVTVPTATTGVTCLNSAYSAPTIVKRDAEITEAPDARKGKHSTKSKSHKHKSSKTKHHHHTGVLREFEPVQTAAAPWKREEQPKLVARLLNLFGGLFGAPAPTPAPAPAPAPTPAPAPGPGPLGVPTPVTNGPIAGAVSTIGALNGVTVPRPAYIPAYYADGIISTLCNCAGIPTQTATVVSTSVIAAKTVTLAPTTTVNPGSKVTIVNTITITPAAAAGKTVTSTVTSTVGSVATSIAANGLVYQKFPSTFDGYSQNAGFGADTFHGKTPDFSGVWSTLNFATPYWPSMDVDFTLQLDKAAPFDVDMAALLFSGFFLAPQTGSYTFSVPAEYNDNFSEFWTGDAALSWADSGSAFKAIRTSNNSKGGSTTVKLNAGDAMPFAYLWANGGGAGRSAFNIVFPDGSSPSDFSKLFVQACSDNVFAH</sequence>
<dbReference type="Pfam" id="PF10528">
    <property type="entry name" value="GLEYA"/>
    <property type="match status" value="1"/>
</dbReference>
<reference evidence="5" key="1">
    <citation type="submission" date="2016-02" db="EMBL/GenBank/DDBJ databases">
        <title>Draft genome sequence of Microdochium bolleyi, a fungal endophyte of beachgrass.</title>
        <authorList>
            <consortium name="DOE Joint Genome Institute"/>
            <person name="David A.S."/>
            <person name="May G."/>
            <person name="Haridas S."/>
            <person name="Lim J."/>
            <person name="Wang M."/>
            <person name="Labutti K."/>
            <person name="Lipzen A."/>
            <person name="Barry K."/>
            <person name="Grigoriev I.V."/>
        </authorList>
    </citation>
    <scope>NUCLEOTIDE SEQUENCE [LARGE SCALE GENOMIC DNA]</scope>
    <source>
        <strain evidence="5">J235TASD1</strain>
    </source>
</reference>
<dbReference type="InterPro" id="IPR018871">
    <property type="entry name" value="GLEYA_adhesin_domain"/>
</dbReference>
<keyword evidence="2" id="KW-0732">Signal</keyword>
<dbReference type="OrthoDB" id="4388755at2759"/>
<dbReference type="InterPro" id="IPR037524">
    <property type="entry name" value="PA14/GLEYA"/>
</dbReference>
<evidence type="ECO:0000256" key="2">
    <source>
        <dbReference type="SAM" id="SignalP"/>
    </source>
</evidence>
<dbReference type="EMBL" id="KQ964275">
    <property type="protein sequence ID" value="KXJ85769.1"/>
    <property type="molecule type" value="Genomic_DNA"/>
</dbReference>
<feature type="region of interest" description="Disordered" evidence="1">
    <location>
        <begin position="144"/>
        <end position="179"/>
    </location>
</feature>
<feature type="region of interest" description="Disordered" evidence="1">
    <location>
        <begin position="218"/>
        <end position="243"/>
    </location>
</feature>
<evidence type="ECO:0000256" key="1">
    <source>
        <dbReference type="SAM" id="MobiDB-lite"/>
    </source>
</evidence>
<feature type="compositionally biased region" description="Pro residues" evidence="1">
    <location>
        <begin position="218"/>
        <end position="240"/>
    </location>
</feature>
<gene>
    <name evidence="4" type="ORF">Micbo1qcDRAFT_221595</name>
</gene>
<dbReference type="AlphaFoldDB" id="A0A136IMA3"/>
<dbReference type="InParanoid" id="A0A136IMA3"/>
<keyword evidence="5" id="KW-1185">Reference proteome</keyword>
<feature type="domain" description="PA14" evidence="3">
    <location>
        <begin position="371"/>
        <end position="530"/>
    </location>
</feature>
<protein>
    <recommendedName>
        <fullName evidence="3">PA14 domain-containing protein</fullName>
    </recommendedName>
</protein>
<dbReference type="Gene3D" id="2.60.120.1560">
    <property type="match status" value="1"/>
</dbReference>
<name>A0A136IMA3_9PEZI</name>
<dbReference type="Proteomes" id="UP000070501">
    <property type="component" value="Unassembled WGS sequence"/>
</dbReference>
<feature type="chain" id="PRO_5007292824" description="PA14 domain-containing protein" evidence="2">
    <location>
        <begin position="18"/>
        <end position="540"/>
    </location>
</feature>
<feature type="signal peptide" evidence="2">
    <location>
        <begin position="1"/>
        <end position="17"/>
    </location>
</feature>
<evidence type="ECO:0000259" key="3">
    <source>
        <dbReference type="PROSITE" id="PS51820"/>
    </source>
</evidence>
<accession>A0A136IMA3</accession>
<evidence type="ECO:0000313" key="5">
    <source>
        <dbReference type="Proteomes" id="UP000070501"/>
    </source>
</evidence>
<organism evidence="4 5">
    <name type="scientific">Microdochium bolleyi</name>
    <dbReference type="NCBI Taxonomy" id="196109"/>
    <lineage>
        <taxon>Eukaryota</taxon>
        <taxon>Fungi</taxon>
        <taxon>Dikarya</taxon>
        <taxon>Ascomycota</taxon>
        <taxon>Pezizomycotina</taxon>
        <taxon>Sordariomycetes</taxon>
        <taxon>Xylariomycetidae</taxon>
        <taxon>Xylariales</taxon>
        <taxon>Microdochiaceae</taxon>
        <taxon>Microdochium</taxon>
    </lineage>
</organism>
<feature type="compositionally biased region" description="Basic residues" evidence="1">
    <location>
        <begin position="153"/>
        <end position="177"/>
    </location>
</feature>